<dbReference type="RefSeq" id="WP_182950243.1">
    <property type="nucleotide sequence ID" value="NZ_JABEQK010000008.1"/>
</dbReference>
<accession>A0A7W4KF03</accession>
<keyword evidence="3" id="KW-1185">Reference proteome</keyword>
<dbReference type="EMBL" id="JABEQK010000008">
    <property type="protein sequence ID" value="MBB2205722.1"/>
    <property type="molecule type" value="Genomic_DNA"/>
</dbReference>
<gene>
    <name evidence="2" type="ORF">HLH27_11945</name>
</gene>
<keyword evidence="1" id="KW-0472">Membrane</keyword>
<organism evidence="2 3">
    <name type="scientific">Gluconacetobacter takamatsuzukensis</name>
    <dbReference type="NCBI Taxonomy" id="1286190"/>
    <lineage>
        <taxon>Bacteria</taxon>
        <taxon>Pseudomonadati</taxon>
        <taxon>Pseudomonadota</taxon>
        <taxon>Alphaproteobacteria</taxon>
        <taxon>Acetobacterales</taxon>
        <taxon>Acetobacteraceae</taxon>
        <taxon>Gluconacetobacter</taxon>
    </lineage>
</organism>
<feature type="transmembrane region" description="Helical" evidence="1">
    <location>
        <begin position="43"/>
        <end position="64"/>
    </location>
</feature>
<proteinExistence type="predicted"/>
<dbReference type="AlphaFoldDB" id="A0A7W4KF03"/>
<protein>
    <submittedName>
        <fullName evidence="2">Uncharacterized protein</fullName>
    </submittedName>
</protein>
<sequence length="75" mass="8361">MRLHSAAGTFFHAHAGQLASHAFMGRIAHTMYNAMIYSTLYRIMRHVPLPIAIALVVAIAIIGYRRAQNTGRAPW</sequence>
<keyword evidence="1" id="KW-1133">Transmembrane helix</keyword>
<reference evidence="2 3" key="1">
    <citation type="submission" date="2020-04" db="EMBL/GenBank/DDBJ databases">
        <title>Description of novel Gluconacetobacter.</title>
        <authorList>
            <person name="Sombolestani A."/>
        </authorList>
    </citation>
    <scope>NUCLEOTIDE SEQUENCE [LARGE SCALE GENOMIC DNA]</scope>
    <source>
        <strain evidence="2 3">LMG 27800</strain>
    </source>
</reference>
<evidence type="ECO:0000313" key="2">
    <source>
        <dbReference type="EMBL" id="MBB2205722.1"/>
    </source>
</evidence>
<name>A0A7W4KF03_9PROT</name>
<evidence type="ECO:0000313" key="3">
    <source>
        <dbReference type="Proteomes" id="UP000540556"/>
    </source>
</evidence>
<comment type="caution">
    <text evidence="2">The sequence shown here is derived from an EMBL/GenBank/DDBJ whole genome shotgun (WGS) entry which is preliminary data.</text>
</comment>
<dbReference type="Proteomes" id="UP000540556">
    <property type="component" value="Unassembled WGS sequence"/>
</dbReference>
<evidence type="ECO:0000256" key="1">
    <source>
        <dbReference type="SAM" id="Phobius"/>
    </source>
</evidence>
<keyword evidence="1" id="KW-0812">Transmembrane</keyword>